<protein>
    <submittedName>
        <fullName evidence="4">Terminase family protein</fullName>
    </submittedName>
</protein>
<dbReference type="InterPro" id="IPR035421">
    <property type="entry name" value="Terminase_6C"/>
</dbReference>
<dbReference type="Pfam" id="PF06056">
    <property type="entry name" value="Terminase_5"/>
    <property type="match status" value="1"/>
</dbReference>
<reference evidence="4 5" key="1">
    <citation type="submission" date="2022-03" db="EMBL/GenBank/DDBJ databases">
        <title>Ignatzschineria rhizosphaerae HR5S32.</title>
        <authorList>
            <person name="Sun J.Q."/>
            <person name="Feng J.Y."/>
        </authorList>
    </citation>
    <scope>NUCLEOTIDE SEQUENCE [LARGE SCALE GENOMIC DNA]</scope>
    <source>
        <strain evidence="4 5">HR5S32</strain>
    </source>
</reference>
<evidence type="ECO:0000313" key="5">
    <source>
        <dbReference type="Proteomes" id="UP000829542"/>
    </source>
</evidence>
<dbReference type="Proteomes" id="UP000829542">
    <property type="component" value="Chromosome"/>
</dbReference>
<evidence type="ECO:0000259" key="3">
    <source>
        <dbReference type="Pfam" id="PF17289"/>
    </source>
</evidence>
<dbReference type="Gene3D" id="3.30.420.240">
    <property type="match status" value="1"/>
</dbReference>
<dbReference type="Pfam" id="PF03237">
    <property type="entry name" value="Terminase_6N"/>
    <property type="match status" value="1"/>
</dbReference>
<keyword evidence="1" id="KW-1188">Viral release from host cell</keyword>
<name>A0ABY3WZN2_9GAMM</name>
<accession>A0ABY3WZN2</accession>
<dbReference type="Gene3D" id="3.40.50.300">
    <property type="entry name" value="P-loop containing nucleotide triphosphate hydrolases"/>
    <property type="match status" value="1"/>
</dbReference>
<keyword evidence="5" id="KW-1185">Reference proteome</keyword>
<dbReference type="RefSeq" id="WP_242149009.1">
    <property type="nucleotide sequence ID" value="NZ_CP093379.1"/>
</dbReference>
<dbReference type="EMBL" id="CP093379">
    <property type="protein sequence ID" value="UNM96087.1"/>
    <property type="molecule type" value="Genomic_DNA"/>
</dbReference>
<feature type="domain" description="Terminase ATPase subunit N-terminal" evidence="2">
    <location>
        <begin position="16"/>
        <end position="68"/>
    </location>
</feature>
<proteinExistence type="predicted"/>
<evidence type="ECO:0000256" key="1">
    <source>
        <dbReference type="ARBA" id="ARBA00022612"/>
    </source>
</evidence>
<dbReference type="InterPro" id="IPR027417">
    <property type="entry name" value="P-loop_NTPase"/>
</dbReference>
<feature type="domain" description="Terminase large subunit gp17-like C-terminal" evidence="3">
    <location>
        <begin position="396"/>
        <end position="550"/>
    </location>
</feature>
<gene>
    <name evidence="4" type="ORF">MMG00_12940</name>
</gene>
<evidence type="ECO:0000313" key="4">
    <source>
        <dbReference type="EMBL" id="UNM96087.1"/>
    </source>
</evidence>
<dbReference type="Pfam" id="PF17289">
    <property type="entry name" value="Terminase_6C"/>
    <property type="match status" value="1"/>
</dbReference>
<sequence>MAQITLPPLTIPEEDQARILYFAGWTLTDIATRLERPVSTVSAWKTNRKWDSATTFQRLQNGVETRYLMLIYKENKSNADYKELDQLKRHLQDLFFPKDEDAGGGKKKKKRTAKNISPEEFAEIINEAWEGAGFKYQKDFLKESAKHKISMLLKGRQTGLTWSLAIGRCLVRAVNLKHDQIYISASQKQAFQARDYIKRFVKEHTGIELSGVEDIELPNGAKIYFLATNFATAQGYSGDVTVDEYAWMLNFDLLTEVVKACATLKQYTIVMSSTPSMASHPSHNAWKGITESNKAGVKFTKKQTQKGILCDDHTYRKTITVEDAVAGGNELIDIDQLKQLFPDNYHFLYMAEWLKKSNSLFDAATIMRNMVPAFSEWFDYNEHLKRPYEDRPVILGYDPALKKDASAVVVIALPTPEYPFYRVLEKYNFFGNKFEEQAKEIEKLTERFNVVHIGIDTTAIGAAVYPLVKAFFHNTTGKQGTSQLKYLLVTQMQGLFRQNRVKFPIDWTDLFECFMAISLATTRADSVVIETSRSQANAHGDYGWSTMYGIGFYEDITGETHQQEGRGGVL</sequence>
<evidence type="ECO:0000259" key="2">
    <source>
        <dbReference type="Pfam" id="PF06056"/>
    </source>
</evidence>
<organism evidence="4 5">
    <name type="scientific">Ignatzschineria rhizosphaerae</name>
    <dbReference type="NCBI Taxonomy" id="2923279"/>
    <lineage>
        <taxon>Bacteria</taxon>
        <taxon>Pseudomonadati</taxon>
        <taxon>Pseudomonadota</taxon>
        <taxon>Gammaproteobacteria</taxon>
        <taxon>Cardiobacteriales</taxon>
        <taxon>Ignatzschineriaceae</taxon>
        <taxon>Ignatzschineria</taxon>
    </lineage>
</organism>
<dbReference type="InterPro" id="IPR010332">
    <property type="entry name" value="ATPase_terminase-su_N"/>
</dbReference>